<reference evidence="2 3" key="1">
    <citation type="submission" date="2024-11" db="EMBL/GenBank/DDBJ databases">
        <title>A near-complete genome assembly of Cinchona calisaya.</title>
        <authorList>
            <person name="Lian D.C."/>
            <person name="Zhao X.W."/>
            <person name="Wei L."/>
        </authorList>
    </citation>
    <scope>NUCLEOTIDE SEQUENCE [LARGE SCALE GENOMIC DNA]</scope>
    <source>
        <tissue evidence="2">Nenye</tissue>
    </source>
</reference>
<comment type="caution">
    <text evidence="2">The sequence shown here is derived from an EMBL/GenBank/DDBJ whole genome shotgun (WGS) entry which is preliminary data.</text>
</comment>
<feature type="region of interest" description="Disordered" evidence="1">
    <location>
        <begin position="35"/>
        <end position="64"/>
    </location>
</feature>
<proteinExistence type="predicted"/>
<evidence type="ECO:0000313" key="3">
    <source>
        <dbReference type="Proteomes" id="UP001630127"/>
    </source>
</evidence>
<evidence type="ECO:0000256" key="1">
    <source>
        <dbReference type="SAM" id="MobiDB-lite"/>
    </source>
</evidence>
<feature type="compositionally biased region" description="Basic and acidic residues" evidence="1">
    <location>
        <begin position="35"/>
        <end position="63"/>
    </location>
</feature>
<organism evidence="2 3">
    <name type="scientific">Cinchona calisaya</name>
    <dbReference type="NCBI Taxonomy" id="153742"/>
    <lineage>
        <taxon>Eukaryota</taxon>
        <taxon>Viridiplantae</taxon>
        <taxon>Streptophyta</taxon>
        <taxon>Embryophyta</taxon>
        <taxon>Tracheophyta</taxon>
        <taxon>Spermatophyta</taxon>
        <taxon>Magnoliopsida</taxon>
        <taxon>eudicotyledons</taxon>
        <taxon>Gunneridae</taxon>
        <taxon>Pentapetalae</taxon>
        <taxon>asterids</taxon>
        <taxon>lamiids</taxon>
        <taxon>Gentianales</taxon>
        <taxon>Rubiaceae</taxon>
        <taxon>Cinchonoideae</taxon>
        <taxon>Cinchoneae</taxon>
        <taxon>Cinchona</taxon>
    </lineage>
</organism>
<gene>
    <name evidence="2" type="ORF">ACH5RR_021181</name>
</gene>
<dbReference type="EMBL" id="JBJUIK010000009">
    <property type="protein sequence ID" value="KAL3518592.1"/>
    <property type="molecule type" value="Genomic_DNA"/>
</dbReference>
<evidence type="ECO:0000313" key="2">
    <source>
        <dbReference type="EMBL" id="KAL3518592.1"/>
    </source>
</evidence>
<accession>A0ABD2ZGK4</accession>
<dbReference type="AlphaFoldDB" id="A0ABD2ZGK4"/>
<protein>
    <submittedName>
        <fullName evidence="2">Uncharacterized protein</fullName>
    </submittedName>
</protein>
<sequence>MSEQPDWLSESLKIEIRVRVFGAAARTDDRVVPEEHMTLPMEKSRNGIEKNLKPNKDGSHESVGENGIYNVDENLYHAEKVGDRLVERPEWLPLGWGFKWKVQIAGKTSSRVDKVNSSVC</sequence>
<dbReference type="Proteomes" id="UP001630127">
    <property type="component" value="Unassembled WGS sequence"/>
</dbReference>
<keyword evidence="3" id="KW-1185">Reference proteome</keyword>
<name>A0ABD2ZGK4_9GENT</name>